<comment type="subunit">
    <text evidence="1">Component of the TIM23 complex.</text>
</comment>
<keyword evidence="5" id="KW-1185">Reference proteome</keyword>
<dbReference type="InterPro" id="IPR036412">
    <property type="entry name" value="HAD-like_sf"/>
</dbReference>
<proteinExistence type="inferred from homology"/>
<comment type="caution">
    <text evidence="4">The sequence shown here is derived from an EMBL/GenBank/DDBJ whole genome shotgun (WGS) entry which is preliminary data.</text>
</comment>
<keyword evidence="1" id="KW-0813">Transport</keyword>
<dbReference type="Gene3D" id="3.40.50.1000">
    <property type="entry name" value="HAD superfamily/HAD-like"/>
    <property type="match status" value="1"/>
</dbReference>
<feature type="compositionally biased region" description="Basic residues" evidence="2">
    <location>
        <begin position="55"/>
        <end position="67"/>
    </location>
</feature>
<sequence>MSRCRYLQCAADVSPHGCVSVCGGRDSSQQAQQGGSDPCPETNTGEAASPLSRVERRKAKKSRKRGVQRAATRLTTTAPFGDLLLANPCNIKGTIVFVKPLIVLDLNGILCHRSRSKLCSDSSIYRPSVGRVANTEVIPRSDIDTFLHFLDSRFTLAVWTSAQRKTAKHLVRLLFPPSIERRLIFIWNRNLCKLMTPEANVSRKRKQRSISNKQEDNLARAVAQFEDRSVQDFIAIKSLEKVWKAFPLWDASNTILFDDSPDKTPVGLRGNSVHPPSLKGTMSGKSPLFDVDDDADNQRKQMEFFERLADHFESPSNSAREALHEFLQNYFRKEESEVG</sequence>
<comment type="function">
    <text evidence="1">Essential component of the TIM23 complex, a complex that mediates the translocation of transit peptide-containing proteins across the mitochondrial inner membrane.</text>
</comment>
<dbReference type="InterPro" id="IPR004274">
    <property type="entry name" value="FCP1_dom"/>
</dbReference>
<dbReference type="EMBL" id="AGNL01015405">
    <property type="protein sequence ID" value="EJK65878.1"/>
    <property type="molecule type" value="Genomic_DNA"/>
</dbReference>
<dbReference type="SUPFAM" id="SSF56784">
    <property type="entry name" value="HAD-like"/>
    <property type="match status" value="1"/>
</dbReference>
<evidence type="ECO:0000256" key="1">
    <source>
        <dbReference type="RuleBase" id="RU365079"/>
    </source>
</evidence>
<gene>
    <name evidence="4" type="ORF">THAOC_13224</name>
</gene>
<feature type="region of interest" description="Disordered" evidence="2">
    <location>
        <begin position="29"/>
        <end position="70"/>
    </location>
</feature>
<dbReference type="PROSITE" id="PS50969">
    <property type="entry name" value="FCP1"/>
    <property type="match status" value="1"/>
</dbReference>
<keyword evidence="1" id="KW-0811">Translocation</keyword>
<keyword evidence="1" id="KW-0653">Protein transport</keyword>
<dbReference type="InterPro" id="IPR050365">
    <property type="entry name" value="TIM50"/>
</dbReference>
<evidence type="ECO:0000313" key="5">
    <source>
        <dbReference type="Proteomes" id="UP000266841"/>
    </source>
</evidence>
<dbReference type="GO" id="GO:0015031">
    <property type="term" value="P:protein transport"/>
    <property type="evidence" value="ECO:0007669"/>
    <property type="project" value="UniProtKB-KW"/>
</dbReference>
<comment type="subcellular location">
    <subcellularLocation>
        <location evidence="1">Mitochondrion inner membrane</location>
        <topology evidence="1">Single-pass membrane protein</topology>
    </subcellularLocation>
</comment>
<dbReference type="Proteomes" id="UP000266841">
    <property type="component" value="Unassembled WGS sequence"/>
</dbReference>
<dbReference type="Pfam" id="PF03031">
    <property type="entry name" value="NIF"/>
    <property type="match status" value="1"/>
</dbReference>
<name>K0SI54_THAOC</name>
<comment type="similarity">
    <text evidence="1">Belongs to the TIM50 family.</text>
</comment>
<evidence type="ECO:0000313" key="4">
    <source>
        <dbReference type="EMBL" id="EJK65878.1"/>
    </source>
</evidence>
<feature type="domain" description="FCP1 homology" evidence="3">
    <location>
        <begin position="95"/>
        <end position="308"/>
    </location>
</feature>
<protein>
    <recommendedName>
        <fullName evidence="1">Mitochondrial import inner membrane translocase subunit TIM50</fullName>
    </recommendedName>
</protein>
<dbReference type="AlphaFoldDB" id="K0SI54"/>
<reference evidence="4 5" key="1">
    <citation type="journal article" date="2012" name="Genome Biol.">
        <title>Genome and low-iron response of an oceanic diatom adapted to chronic iron limitation.</title>
        <authorList>
            <person name="Lommer M."/>
            <person name="Specht M."/>
            <person name="Roy A.S."/>
            <person name="Kraemer L."/>
            <person name="Andreson R."/>
            <person name="Gutowska M.A."/>
            <person name="Wolf J."/>
            <person name="Bergner S.V."/>
            <person name="Schilhabel M.B."/>
            <person name="Klostermeier U.C."/>
            <person name="Beiko R.G."/>
            <person name="Rosenstiel P."/>
            <person name="Hippler M."/>
            <person name="Laroche J."/>
        </authorList>
    </citation>
    <scope>NUCLEOTIDE SEQUENCE [LARGE SCALE GENOMIC DNA]</scope>
    <source>
        <strain evidence="4 5">CCMP1005</strain>
    </source>
</reference>
<dbReference type="PANTHER" id="PTHR12210">
    <property type="entry name" value="DULLARD PROTEIN PHOSPHATASE"/>
    <property type="match status" value="1"/>
</dbReference>
<dbReference type="GO" id="GO:0005744">
    <property type="term" value="C:TIM23 mitochondrial import inner membrane translocase complex"/>
    <property type="evidence" value="ECO:0007669"/>
    <property type="project" value="UniProtKB-UniRule"/>
</dbReference>
<dbReference type="InterPro" id="IPR023214">
    <property type="entry name" value="HAD_sf"/>
</dbReference>
<accession>K0SI54</accession>
<dbReference type="SMART" id="SM00577">
    <property type="entry name" value="CPDc"/>
    <property type="match status" value="1"/>
</dbReference>
<dbReference type="eggNOG" id="ENOG502RRAP">
    <property type="taxonomic scope" value="Eukaryota"/>
</dbReference>
<feature type="region of interest" description="Disordered" evidence="2">
    <location>
        <begin position="269"/>
        <end position="288"/>
    </location>
</feature>
<dbReference type="OrthoDB" id="1711508at2759"/>
<keyword evidence="1" id="KW-0809">Transit peptide</keyword>
<keyword evidence="1" id="KW-0496">Mitochondrion</keyword>
<evidence type="ECO:0000256" key="2">
    <source>
        <dbReference type="SAM" id="MobiDB-lite"/>
    </source>
</evidence>
<evidence type="ECO:0000259" key="3">
    <source>
        <dbReference type="PROSITE" id="PS50969"/>
    </source>
</evidence>
<organism evidence="4 5">
    <name type="scientific">Thalassiosira oceanica</name>
    <name type="common">Marine diatom</name>
    <dbReference type="NCBI Taxonomy" id="159749"/>
    <lineage>
        <taxon>Eukaryota</taxon>
        <taxon>Sar</taxon>
        <taxon>Stramenopiles</taxon>
        <taxon>Ochrophyta</taxon>
        <taxon>Bacillariophyta</taxon>
        <taxon>Coscinodiscophyceae</taxon>
        <taxon>Thalassiosirophycidae</taxon>
        <taxon>Thalassiosirales</taxon>
        <taxon>Thalassiosiraceae</taxon>
        <taxon>Thalassiosira</taxon>
    </lineage>
</organism>